<organism evidence="1">
    <name type="scientific">viral metagenome</name>
    <dbReference type="NCBI Taxonomy" id="1070528"/>
    <lineage>
        <taxon>unclassified sequences</taxon>
        <taxon>metagenomes</taxon>
        <taxon>organismal metagenomes</taxon>
    </lineage>
</organism>
<proteinExistence type="predicted"/>
<dbReference type="AlphaFoldDB" id="A0A6C0BK21"/>
<reference evidence="1" key="1">
    <citation type="journal article" date="2020" name="Nature">
        <title>Giant virus diversity and host interactions through global metagenomics.</title>
        <authorList>
            <person name="Schulz F."/>
            <person name="Roux S."/>
            <person name="Paez-Espino D."/>
            <person name="Jungbluth S."/>
            <person name="Walsh D.A."/>
            <person name="Denef V.J."/>
            <person name="McMahon K.D."/>
            <person name="Konstantinidis K.T."/>
            <person name="Eloe-Fadrosh E.A."/>
            <person name="Kyrpides N.C."/>
            <person name="Woyke T."/>
        </authorList>
    </citation>
    <scope>NUCLEOTIDE SEQUENCE</scope>
    <source>
        <strain evidence="1">GVMAG-M-3300014204-73</strain>
    </source>
</reference>
<dbReference type="EMBL" id="MN739179">
    <property type="protein sequence ID" value="QHS92410.1"/>
    <property type="molecule type" value="Genomic_DNA"/>
</dbReference>
<evidence type="ECO:0000313" key="1">
    <source>
        <dbReference type="EMBL" id="QHS92410.1"/>
    </source>
</evidence>
<sequence length="280" mass="32939">MALYQSIDVFLRNNAYTSEYLYRHPNCITQLLNDLSKVIMPKQSSEMACRLKNGIDVETYSLLRGIEHIRFPSEQPWDGIIVEYGEITKMMYDHFCKEIKSYYDIIQRERNICEYCKCIKLLFDTINHCLSPTTEKCHDIYICCGYNKKGNTCSHPDAKPYQCIRKCNVAEEDIKYFHDIIIPLANILHNNPPDAKDVVNIHIYQDKDYTGRTHYGEISTIYTTAHRIMMHVITSLFDSGDDTFINENVKRLCDADFITNRDITKNEFDLVWISYFNRKQ</sequence>
<protein>
    <submittedName>
        <fullName evidence="1">Uncharacterized protein</fullName>
    </submittedName>
</protein>
<accession>A0A6C0BK21</accession>
<name>A0A6C0BK21_9ZZZZ</name>